<dbReference type="GO" id="GO:0005516">
    <property type="term" value="F:calmodulin binding"/>
    <property type="evidence" value="ECO:0007669"/>
    <property type="project" value="UniProtKB-KW"/>
</dbReference>
<evidence type="ECO:0000256" key="2">
    <source>
        <dbReference type="ARBA" id="ARBA00006574"/>
    </source>
</evidence>
<gene>
    <name evidence="8" type="primary">MLO</name>
</gene>
<organism evidence="11">
    <name type="scientific">Lens culinaris</name>
    <name type="common">Lentil</name>
    <name type="synonym">Cicer lens</name>
    <dbReference type="NCBI Taxonomy" id="3864"/>
    <lineage>
        <taxon>Eukaryota</taxon>
        <taxon>Viridiplantae</taxon>
        <taxon>Streptophyta</taxon>
        <taxon>Embryophyta</taxon>
        <taxon>Tracheophyta</taxon>
        <taxon>Spermatophyta</taxon>
        <taxon>Magnoliopsida</taxon>
        <taxon>eudicotyledons</taxon>
        <taxon>Gunneridae</taxon>
        <taxon>Pentapetalae</taxon>
        <taxon>rosids</taxon>
        <taxon>fabids</taxon>
        <taxon>Fabales</taxon>
        <taxon>Fabaceae</taxon>
        <taxon>Papilionoideae</taxon>
        <taxon>50 kb inversion clade</taxon>
        <taxon>NPAAA clade</taxon>
        <taxon>Hologalegina</taxon>
        <taxon>IRL clade</taxon>
        <taxon>Fabeae</taxon>
        <taxon>Lens</taxon>
    </lineage>
</organism>
<evidence type="ECO:0000256" key="7">
    <source>
        <dbReference type="ARBA" id="ARBA00023265"/>
    </source>
</evidence>
<keyword evidence="8" id="KW-0112">Calmodulin-binding</keyword>
<comment type="function">
    <text evidence="8">May be involved in modulation of pathogen defense and leaf cell death.</text>
</comment>
<feature type="region of interest" description="Disordered" evidence="9">
    <location>
        <begin position="457"/>
        <end position="530"/>
    </location>
</feature>
<sequence>MAEGGVKERTLEETPTWAVAVVCLVLLAVSILIEHTIHVIGKWLKKRNKNALYEALEKIKGELMLLGFISLLLTVFQDNISEICISQKVGSTWHPCSTPKTKTETKSDESFDNETNDRKLLEYFDPIPRRILATKGYDKCFEKGQVALVSAYGIHQLHIFIFVLAIFHILQCIITLTLGRIKMRKWKTWEDETRTVEYQFYNDPERFRFARDTTFGRRHLSMWTQSPILLWIVSFFRQFFGSINRVDYMALRHGFIMAHLAPGNDAQFDFQKYISRSIEEDFKVVVGISPTIWLFTVLFLLTNTHGWYSYYWLPFLPLILILLVGAKLQMIITKMGLRIQDRGEVIKGAPLVEPGDHLFWFNRPRLLLFTIHLVLFQNAFQLAFFVWSTYEFSITSCFHKTTADTVIRITVGVLIQILCSYVTLPLYALVTQMGSTMKPTIFNGRVATALKNWHHTAKKQVKQSKHSNNTTPNSSQPSTPTHTMSPVHLLHRHTAGNSDSPQTSPKKSNYKNEQWDIEGDGSTSPRNNQTGQNEIQIAGVESFSLAELPVRIRHEISSGSKDFSFEKRHIGRERLEL</sequence>
<dbReference type="EMBL" id="MG808056">
    <property type="protein sequence ID" value="AVR48466.1"/>
    <property type="molecule type" value="Genomic_DNA"/>
</dbReference>
<evidence type="ECO:0000256" key="10">
    <source>
        <dbReference type="SAM" id="Phobius"/>
    </source>
</evidence>
<evidence type="ECO:0000256" key="1">
    <source>
        <dbReference type="ARBA" id="ARBA00004141"/>
    </source>
</evidence>
<keyword evidence="4 8" id="KW-0611">Plant defense</keyword>
<feature type="compositionally biased region" description="Polar residues" evidence="9">
    <location>
        <begin position="521"/>
        <end position="530"/>
    </location>
</feature>
<dbReference type="AlphaFoldDB" id="A0A2R3ZDG4"/>
<evidence type="ECO:0000256" key="3">
    <source>
        <dbReference type="ARBA" id="ARBA00022692"/>
    </source>
</evidence>
<evidence type="ECO:0000256" key="8">
    <source>
        <dbReference type="RuleBase" id="RU280816"/>
    </source>
</evidence>
<reference evidence="11" key="1">
    <citation type="journal article" date="2018" name="PLoS ONE">
        <title>A genome-wide identification and comparative analysis of the lentil MLO genes.</title>
        <authorList>
            <person name="Polanco C."/>
            <person name="Saenz de Miera L.E."/>
            <person name="Bett K."/>
            <person name="Perez de la Vega M."/>
        </authorList>
    </citation>
    <scope>NUCLEOTIDE SEQUENCE</scope>
</reference>
<feature type="transmembrane region" description="Helical" evidence="10">
    <location>
        <begin position="407"/>
        <end position="430"/>
    </location>
</feature>
<dbReference type="InterPro" id="IPR004326">
    <property type="entry name" value="Mlo"/>
</dbReference>
<comment type="similarity">
    <text evidence="2 8">Belongs to the MLO family.</text>
</comment>
<protein>
    <recommendedName>
        <fullName evidence="8">MLO-like protein</fullName>
    </recommendedName>
</protein>
<feature type="compositionally biased region" description="Polar residues" evidence="9">
    <location>
        <begin position="495"/>
        <end position="507"/>
    </location>
</feature>
<dbReference type="EMBL" id="MG808055">
    <property type="protein sequence ID" value="AVR48465.1"/>
    <property type="molecule type" value="Genomic_DNA"/>
</dbReference>
<proteinExistence type="inferred from homology"/>
<feature type="transmembrane region" description="Helical" evidence="10">
    <location>
        <begin position="307"/>
        <end position="328"/>
    </location>
</feature>
<feature type="transmembrane region" description="Helical" evidence="10">
    <location>
        <begin position="157"/>
        <end position="178"/>
    </location>
</feature>
<feature type="transmembrane region" description="Helical" evidence="10">
    <location>
        <begin position="366"/>
        <end position="387"/>
    </location>
</feature>
<feature type="transmembrane region" description="Helical" evidence="10">
    <location>
        <begin position="17"/>
        <end position="40"/>
    </location>
</feature>
<dbReference type="GO" id="GO:0016020">
    <property type="term" value="C:membrane"/>
    <property type="evidence" value="ECO:0007669"/>
    <property type="project" value="UniProtKB-SubCell"/>
</dbReference>
<feature type="transmembrane region" description="Helical" evidence="10">
    <location>
        <begin position="282"/>
        <end position="301"/>
    </location>
</feature>
<dbReference type="GO" id="GO:0006952">
    <property type="term" value="P:defense response"/>
    <property type="evidence" value="ECO:0007669"/>
    <property type="project" value="UniProtKB-KW"/>
</dbReference>
<keyword evidence="5 8" id="KW-1133">Transmembrane helix</keyword>
<evidence type="ECO:0000313" key="11">
    <source>
        <dbReference type="EMBL" id="AVR48466.1"/>
    </source>
</evidence>
<feature type="compositionally biased region" description="Low complexity" evidence="9">
    <location>
        <begin position="467"/>
        <end position="481"/>
    </location>
</feature>
<evidence type="ECO:0000256" key="5">
    <source>
        <dbReference type="ARBA" id="ARBA00022989"/>
    </source>
</evidence>
<evidence type="ECO:0000256" key="9">
    <source>
        <dbReference type="SAM" id="MobiDB-lite"/>
    </source>
</evidence>
<dbReference type="PANTHER" id="PTHR31942">
    <property type="entry name" value="MLO-LIKE PROTEIN 1"/>
    <property type="match status" value="1"/>
</dbReference>
<comment type="domain">
    <text evidence="8">The C-terminus contains a calmodulin-binding domain, which binds calmodulin in a calcium-dependent fashion.</text>
</comment>
<evidence type="ECO:0000256" key="6">
    <source>
        <dbReference type="ARBA" id="ARBA00023136"/>
    </source>
</evidence>
<evidence type="ECO:0000256" key="4">
    <source>
        <dbReference type="ARBA" id="ARBA00022821"/>
    </source>
</evidence>
<keyword evidence="6 8" id="KW-0472">Membrane</keyword>
<dbReference type="Pfam" id="PF03094">
    <property type="entry name" value="Mlo"/>
    <property type="match status" value="1"/>
</dbReference>
<name>A0A2R3ZDG4_LENCU</name>
<keyword evidence="3 8" id="KW-0812">Transmembrane</keyword>
<dbReference type="PANTHER" id="PTHR31942:SF84">
    <property type="entry name" value="MLO-LIKE PROTEIN 12"/>
    <property type="match status" value="1"/>
</dbReference>
<comment type="subcellular location">
    <subcellularLocation>
        <location evidence="1 8">Membrane</location>
        <topology evidence="1 8">Multi-pass membrane protein</topology>
    </subcellularLocation>
</comment>
<keyword evidence="7 8" id="KW-0568">Pathogenesis-related protein</keyword>
<accession>A0A2R3ZDG4</accession>